<accession>A0A367R7Z8</accession>
<gene>
    <name evidence="1" type="ORF">A6769_27545</name>
</gene>
<organism evidence="1 2">
    <name type="scientific">Nostoc punctiforme NIES-2108</name>
    <dbReference type="NCBI Taxonomy" id="1356359"/>
    <lineage>
        <taxon>Bacteria</taxon>
        <taxon>Bacillati</taxon>
        <taxon>Cyanobacteriota</taxon>
        <taxon>Cyanophyceae</taxon>
        <taxon>Nostocales</taxon>
        <taxon>Nostocaceae</taxon>
        <taxon>Nostoc</taxon>
    </lineage>
</organism>
<evidence type="ECO:0000313" key="1">
    <source>
        <dbReference type="EMBL" id="RCJ32626.1"/>
    </source>
</evidence>
<sequence length="65" mass="7382">MQIEQVEKEITTIRLSQEEVVIINNALNEVCNGLYLNEFSTRIGASRANVEELLFQIGKIIDAMK</sequence>
<name>A0A367R7Z8_NOSPU</name>
<comment type="caution">
    <text evidence="1">The sequence shown here is derived from an EMBL/GenBank/DDBJ whole genome shotgun (WGS) entry which is preliminary data.</text>
</comment>
<protein>
    <submittedName>
        <fullName evidence="1">Uncharacterized protein</fullName>
    </submittedName>
</protein>
<dbReference type="Proteomes" id="UP000252085">
    <property type="component" value="Unassembled WGS sequence"/>
</dbReference>
<dbReference type="AlphaFoldDB" id="A0A367R7Z8"/>
<proteinExistence type="predicted"/>
<evidence type="ECO:0000313" key="2">
    <source>
        <dbReference type="Proteomes" id="UP000252085"/>
    </source>
</evidence>
<dbReference type="EMBL" id="LXQE01000164">
    <property type="protein sequence ID" value="RCJ32626.1"/>
    <property type="molecule type" value="Genomic_DNA"/>
</dbReference>
<reference evidence="2" key="1">
    <citation type="submission" date="2016-04" db="EMBL/GenBank/DDBJ databases">
        <authorList>
            <person name="Tabuchi Yagui T.R."/>
        </authorList>
    </citation>
    <scope>NUCLEOTIDE SEQUENCE [LARGE SCALE GENOMIC DNA]</scope>
</reference>